<evidence type="ECO:0000259" key="6">
    <source>
        <dbReference type="PROSITE" id="PS50893"/>
    </source>
</evidence>
<dbReference type="InterPro" id="IPR027417">
    <property type="entry name" value="P-loop_NTPase"/>
</dbReference>
<dbReference type="SMART" id="SM00382">
    <property type="entry name" value="AAA"/>
    <property type="match status" value="1"/>
</dbReference>
<evidence type="ECO:0000256" key="4">
    <source>
        <dbReference type="ARBA" id="ARBA00022840"/>
    </source>
</evidence>
<dbReference type="InterPro" id="IPR003593">
    <property type="entry name" value="AAA+_ATPase"/>
</dbReference>
<name>A0A8J3JJM3_9ACTN</name>
<dbReference type="PANTHER" id="PTHR43820:SF4">
    <property type="entry name" value="HIGH-AFFINITY BRANCHED-CHAIN AMINO ACID TRANSPORT ATP-BINDING PROTEIN LIVF"/>
    <property type="match status" value="1"/>
</dbReference>
<evidence type="ECO:0000256" key="3">
    <source>
        <dbReference type="ARBA" id="ARBA00022741"/>
    </source>
</evidence>
<keyword evidence="2" id="KW-0813">Transport</keyword>
<proteinExistence type="inferred from homology"/>
<dbReference type="AlphaFoldDB" id="A0A8J3JJM3"/>
<sequence length="222" mass="23418">MSTATLHLNQLEGGYPGHRVLRPTNLTATHGDIVLITGPNGAGKTTLINAIAGHVLTSGQIWVDGQDISRWPADRRARAGIALVPQHRGLFAGLTAAEHLRLATTDASAVDDVLDRLPHLRTRLRHRPSQLSGGEQQMLAIARALVRSPRLLLLDEPAEGLAATVVGELVRVIADVAAAGGTVLVTEPGTGTAAWPDARHHELRRGLLTPVLAATDAQGARP</sequence>
<protein>
    <submittedName>
        <fullName evidence="7">ABC transporter ATP-binding protein</fullName>
    </submittedName>
</protein>
<dbReference type="PROSITE" id="PS50893">
    <property type="entry name" value="ABC_TRANSPORTER_2"/>
    <property type="match status" value="1"/>
</dbReference>
<evidence type="ECO:0000313" key="7">
    <source>
        <dbReference type="EMBL" id="GIF86046.1"/>
    </source>
</evidence>
<keyword evidence="4 7" id="KW-0067">ATP-binding</keyword>
<dbReference type="GO" id="GO:0005524">
    <property type="term" value="F:ATP binding"/>
    <property type="evidence" value="ECO:0007669"/>
    <property type="project" value="UniProtKB-KW"/>
</dbReference>
<evidence type="ECO:0000256" key="1">
    <source>
        <dbReference type="ARBA" id="ARBA00005417"/>
    </source>
</evidence>
<dbReference type="GO" id="GO:0015658">
    <property type="term" value="F:branched-chain amino acid transmembrane transporter activity"/>
    <property type="evidence" value="ECO:0007669"/>
    <property type="project" value="TreeGrafter"/>
</dbReference>
<comment type="caution">
    <text evidence="7">The sequence shown here is derived from an EMBL/GenBank/DDBJ whole genome shotgun (WGS) entry which is preliminary data.</text>
</comment>
<dbReference type="InterPro" id="IPR003439">
    <property type="entry name" value="ABC_transporter-like_ATP-bd"/>
</dbReference>
<gene>
    <name evidence="7" type="ORF">Cba03nite_73950</name>
</gene>
<dbReference type="SUPFAM" id="SSF52540">
    <property type="entry name" value="P-loop containing nucleoside triphosphate hydrolases"/>
    <property type="match status" value="1"/>
</dbReference>
<dbReference type="PANTHER" id="PTHR43820">
    <property type="entry name" value="HIGH-AFFINITY BRANCHED-CHAIN AMINO ACID TRANSPORT ATP-BINDING PROTEIN LIVF"/>
    <property type="match status" value="1"/>
</dbReference>
<accession>A0A8J3JJM3</accession>
<feature type="domain" description="ABC transporter" evidence="6">
    <location>
        <begin position="6"/>
        <end position="215"/>
    </location>
</feature>
<dbReference type="RefSeq" id="WP_203756746.1">
    <property type="nucleotide sequence ID" value="NZ_BONF01000058.1"/>
</dbReference>
<reference evidence="7 8" key="1">
    <citation type="submission" date="2021-01" db="EMBL/GenBank/DDBJ databases">
        <title>Whole genome shotgun sequence of Catellatospora bangladeshensis NBRC 107357.</title>
        <authorList>
            <person name="Komaki H."/>
            <person name="Tamura T."/>
        </authorList>
    </citation>
    <scope>NUCLEOTIDE SEQUENCE [LARGE SCALE GENOMIC DNA]</scope>
    <source>
        <strain evidence="7 8">NBRC 107357</strain>
    </source>
</reference>
<dbReference type="EMBL" id="BONF01000058">
    <property type="protein sequence ID" value="GIF86046.1"/>
    <property type="molecule type" value="Genomic_DNA"/>
</dbReference>
<dbReference type="Gene3D" id="3.40.50.300">
    <property type="entry name" value="P-loop containing nucleotide triphosphate hydrolases"/>
    <property type="match status" value="1"/>
</dbReference>
<keyword evidence="5" id="KW-0029">Amino-acid transport</keyword>
<dbReference type="InterPro" id="IPR052156">
    <property type="entry name" value="BCAA_Transport_ATP-bd_LivF"/>
</dbReference>
<dbReference type="GO" id="GO:0016887">
    <property type="term" value="F:ATP hydrolysis activity"/>
    <property type="evidence" value="ECO:0007669"/>
    <property type="project" value="InterPro"/>
</dbReference>
<dbReference type="Pfam" id="PF00005">
    <property type="entry name" value="ABC_tran"/>
    <property type="match status" value="1"/>
</dbReference>
<organism evidence="7 8">
    <name type="scientific">Catellatospora bangladeshensis</name>
    <dbReference type="NCBI Taxonomy" id="310355"/>
    <lineage>
        <taxon>Bacteria</taxon>
        <taxon>Bacillati</taxon>
        <taxon>Actinomycetota</taxon>
        <taxon>Actinomycetes</taxon>
        <taxon>Micromonosporales</taxon>
        <taxon>Micromonosporaceae</taxon>
        <taxon>Catellatospora</taxon>
    </lineage>
</organism>
<evidence type="ECO:0000313" key="8">
    <source>
        <dbReference type="Proteomes" id="UP000601223"/>
    </source>
</evidence>
<comment type="similarity">
    <text evidence="1">Belongs to the ABC transporter superfamily.</text>
</comment>
<evidence type="ECO:0000256" key="2">
    <source>
        <dbReference type="ARBA" id="ARBA00022448"/>
    </source>
</evidence>
<evidence type="ECO:0000256" key="5">
    <source>
        <dbReference type="ARBA" id="ARBA00022970"/>
    </source>
</evidence>
<dbReference type="PROSITE" id="PS00211">
    <property type="entry name" value="ABC_TRANSPORTER_1"/>
    <property type="match status" value="1"/>
</dbReference>
<dbReference type="GO" id="GO:0015807">
    <property type="term" value="P:L-amino acid transport"/>
    <property type="evidence" value="ECO:0007669"/>
    <property type="project" value="TreeGrafter"/>
</dbReference>
<dbReference type="Proteomes" id="UP000601223">
    <property type="component" value="Unassembled WGS sequence"/>
</dbReference>
<keyword evidence="8" id="KW-1185">Reference proteome</keyword>
<dbReference type="InterPro" id="IPR017871">
    <property type="entry name" value="ABC_transporter-like_CS"/>
</dbReference>
<keyword evidence="3" id="KW-0547">Nucleotide-binding</keyword>